<feature type="region of interest" description="Disordered" evidence="1">
    <location>
        <begin position="304"/>
        <end position="404"/>
    </location>
</feature>
<reference evidence="2 3" key="1">
    <citation type="submission" date="2016-10" db="EMBL/GenBank/DDBJ databases">
        <title>Genome sequence of the basidiomycete white-rot fungus Trametes pubescens.</title>
        <authorList>
            <person name="Makela M.R."/>
            <person name="Granchi Z."/>
            <person name="Peng M."/>
            <person name="De Vries R.P."/>
            <person name="Grigoriev I."/>
            <person name="Riley R."/>
            <person name="Hilden K."/>
        </authorList>
    </citation>
    <scope>NUCLEOTIDE SEQUENCE [LARGE SCALE GENOMIC DNA]</scope>
    <source>
        <strain evidence="2 3">FBCC735</strain>
    </source>
</reference>
<dbReference type="OMA" id="HYFASTY"/>
<dbReference type="AlphaFoldDB" id="A0A1M2W6U6"/>
<name>A0A1M2W6U6_TRAPU</name>
<feature type="compositionally biased region" description="Acidic residues" evidence="1">
    <location>
        <begin position="343"/>
        <end position="352"/>
    </location>
</feature>
<gene>
    <name evidence="2" type="ORF">TRAPUB_7363</name>
</gene>
<comment type="caution">
    <text evidence="2">The sequence shown here is derived from an EMBL/GenBank/DDBJ whole genome shotgun (WGS) entry which is preliminary data.</text>
</comment>
<keyword evidence="3" id="KW-1185">Reference proteome</keyword>
<feature type="compositionally biased region" description="Acidic residues" evidence="1">
    <location>
        <begin position="366"/>
        <end position="380"/>
    </location>
</feature>
<protein>
    <submittedName>
        <fullName evidence="2">Uncharacterized protein</fullName>
    </submittedName>
</protein>
<dbReference type="EMBL" id="MNAD01000155">
    <property type="protein sequence ID" value="OJT15492.1"/>
    <property type="molecule type" value="Genomic_DNA"/>
</dbReference>
<feature type="compositionally biased region" description="Basic and acidic residues" evidence="1">
    <location>
        <begin position="304"/>
        <end position="331"/>
    </location>
</feature>
<accession>A0A1M2W6U6</accession>
<dbReference type="STRING" id="154538.A0A1M2W6U6"/>
<sequence length="404" mass="44964">MNTRRRTTVHDLAALRLHRDGTRVPNSDTNRSSRRAKYATHDSRGNWIAQDAGGLANVKQRRGAPHPENDDGHSEPEENEDAPDGTQPSPSSSKGKGRAREDEEAEDEPGRKPRARKRRRFDEDLSYLASVSTPALASPADVENPDFRGGEQESEARPVPSSELLKCLHYFASTYYTSMGQLQDATREFRKQRKARRLEKASAARKGATSSRAQSEGAGPHEAPHSSGEDHELSDDEADMDDPPVAEQGTGTGTVKARQPCKKGPRQLRPMEKDTYKIFDGSALMALGMLFQEHVAEVLEPRVQDGWEKEMWKGEREERAEARKMRKAKEQRTKRHTVKEGSEEPADAEGDGSDLGKEQQSGVAMDSDEEDEAEDEIEDEGPSRRSILKQSSSVRVFESSDDDV</sequence>
<evidence type="ECO:0000256" key="1">
    <source>
        <dbReference type="SAM" id="MobiDB-lite"/>
    </source>
</evidence>
<evidence type="ECO:0000313" key="2">
    <source>
        <dbReference type="EMBL" id="OJT15492.1"/>
    </source>
</evidence>
<feature type="compositionally biased region" description="Acidic residues" evidence="1">
    <location>
        <begin position="232"/>
        <end position="244"/>
    </location>
</feature>
<feature type="compositionally biased region" description="Basic and acidic residues" evidence="1">
    <location>
        <begin position="145"/>
        <end position="156"/>
    </location>
</feature>
<feature type="region of interest" description="Disordered" evidence="1">
    <location>
        <begin position="187"/>
        <end position="272"/>
    </location>
</feature>
<dbReference type="OrthoDB" id="2565191at2759"/>
<proteinExistence type="predicted"/>
<evidence type="ECO:0000313" key="3">
    <source>
        <dbReference type="Proteomes" id="UP000184267"/>
    </source>
</evidence>
<feature type="compositionally biased region" description="Basic and acidic residues" evidence="1">
    <location>
        <begin position="65"/>
        <end position="76"/>
    </location>
</feature>
<feature type="region of interest" description="Disordered" evidence="1">
    <location>
        <begin position="1"/>
        <end position="162"/>
    </location>
</feature>
<feature type="compositionally biased region" description="Basic and acidic residues" evidence="1">
    <location>
        <begin position="222"/>
        <end position="231"/>
    </location>
</feature>
<organism evidence="2 3">
    <name type="scientific">Trametes pubescens</name>
    <name type="common">White-rot fungus</name>
    <dbReference type="NCBI Taxonomy" id="154538"/>
    <lineage>
        <taxon>Eukaryota</taxon>
        <taxon>Fungi</taxon>
        <taxon>Dikarya</taxon>
        <taxon>Basidiomycota</taxon>
        <taxon>Agaricomycotina</taxon>
        <taxon>Agaricomycetes</taxon>
        <taxon>Polyporales</taxon>
        <taxon>Polyporaceae</taxon>
        <taxon>Trametes</taxon>
    </lineage>
</organism>
<dbReference type="Proteomes" id="UP000184267">
    <property type="component" value="Unassembled WGS sequence"/>
</dbReference>